<dbReference type="Gene3D" id="1.10.287.1060">
    <property type="entry name" value="ESAT-6-like"/>
    <property type="match status" value="1"/>
</dbReference>
<dbReference type="PANTHER" id="PTHR22761">
    <property type="entry name" value="CHARGED MULTIVESICULAR BODY PROTEIN"/>
    <property type="match status" value="1"/>
</dbReference>
<evidence type="ECO:0000313" key="8">
    <source>
        <dbReference type="EMBL" id="KAK9833402.1"/>
    </source>
</evidence>
<dbReference type="GO" id="GO:0005771">
    <property type="term" value="C:multivesicular body"/>
    <property type="evidence" value="ECO:0007669"/>
    <property type="project" value="TreeGrafter"/>
</dbReference>
<dbReference type="Pfam" id="PF03357">
    <property type="entry name" value="Snf7"/>
    <property type="match status" value="1"/>
</dbReference>
<keyword evidence="9" id="KW-1185">Reference proteome</keyword>
<name>A0AAW1RJJ0_9CHLO</name>
<evidence type="ECO:0000256" key="5">
    <source>
        <dbReference type="ARBA" id="ARBA00022927"/>
    </source>
</evidence>
<protein>
    <recommendedName>
        <fullName evidence="10">Charged multivesicular body protein 6</fullName>
    </recommendedName>
</protein>
<keyword evidence="4" id="KW-0967">Endosome</keyword>
<comment type="subcellular location">
    <subcellularLocation>
        <location evidence="1">Endosome membrane</location>
    </subcellularLocation>
</comment>
<evidence type="ECO:0000256" key="6">
    <source>
        <dbReference type="ARBA" id="ARBA00023136"/>
    </source>
</evidence>
<dbReference type="AlphaFoldDB" id="A0AAW1RJJ0"/>
<gene>
    <name evidence="8" type="ORF">WJX81_002322</name>
</gene>
<comment type="caution">
    <text evidence="8">The sequence shown here is derived from an EMBL/GenBank/DDBJ whole genome shotgun (WGS) entry which is preliminary data.</text>
</comment>
<sequence length="297" mass="31815">MGNLFAKHKVPRRAITDTDKAVLQLKTQRRQLTAQKTRVEGLIAREIAVAKELIVAKKHERALLALRKKRLREGQLELIDAYLLNVEQVLANIEAAQRQNRLYDALKQGTVALQALQKEVSLEDVEALREDTAAAGEAERHVRELLAESLSAEDDAAALQELAALEDAEEAAEAARLPAVPARPTEEAAPAAHALEREAIAELAEPAQKREAAIAPAKPPTQRGAAAPAARASPAGVGAAAPGSSTPSRQGEETKEDEEDDLDMPSVPTTRLEPSEQLRAAAAKRGRALAVEEPLAA</sequence>
<accession>A0AAW1RJJ0</accession>
<dbReference type="PANTHER" id="PTHR22761:SF5">
    <property type="entry name" value="CHARGED MULTIVESICULAR BODY PROTEIN 6"/>
    <property type="match status" value="1"/>
</dbReference>
<evidence type="ECO:0000256" key="7">
    <source>
        <dbReference type="SAM" id="MobiDB-lite"/>
    </source>
</evidence>
<dbReference type="GO" id="GO:0000815">
    <property type="term" value="C:ESCRT III complex"/>
    <property type="evidence" value="ECO:0007669"/>
    <property type="project" value="TreeGrafter"/>
</dbReference>
<dbReference type="EMBL" id="JALJOU010000036">
    <property type="protein sequence ID" value="KAK9833402.1"/>
    <property type="molecule type" value="Genomic_DNA"/>
</dbReference>
<feature type="compositionally biased region" description="Acidic residues" evidence="7">
    <location>
        <begin position="254"/>
        <end position="263"/>
    </location>
</feature>
<feature type="region of interest" description="Disordered" evidence="7">
    <location>
        <begin position="212"/>
        <end position="297"/>
    </location>
</feature>
<evidence type="ECO:0008006" key="10">
    <source>
        <dbReference type="Google" id="ProtNLM"/>
    </source>
</evidence>
<organism evidence="8 9">
    <name type="scientific">Elliptochloris bilobata</name>
    <dbReference type="NCBI Taxonomy" id="381761"/>
    <lineage>
        <taxon>Eukaryota</taxon>
        <taxon>Viridiplantae</taxon>
        <taxon>Chlorophyta</taxon>
        <taxon>core chlorophytes</taxon>
        <taxon>Trebouxiophyceae</taxon>
        <taxon>Trebouxiophyceae incertae sedis</taxon>
        <taxon>Elliptochloris clade</taxon>
        <taxon>Elliptochloris</taxon>
    </lineage>
</organism>
<dbReference type="GO" id="GO:0032511">
    <property type="term" value="P:late endosome to vacuole transport via multivesicular body sorting pathway"/>
    <property type="evidence" value="ECO:0007669"/>
    <property type="project" value="TreeGrafter"/>
</dbReference>
<evidence type="ECO:0000256" key="2">
    <source>
        <dbReference type="ARBA" id="ARBA00006190"/>
    </source>
</evidence>
<evidence type="ECO:0000256" key="4">
    <source>
        <dbReference type="ARBA" id="ARBA00022753"/>
    </source>
</evidence>
<evidence type="ECO:0000256" key="3">
    <source>
        <dbReference type="ARBA" id="ARBA00022448"/>
    </source>
</evidence>
<dbReference type="Proteomes" id="UP001445335">
    <property type="component" value="Unassembled WGS sequence"/>
</dbReference>
<dbReference type="InterPro" id="IPR005024">
    <property type="entry name" value="Snf7_fam"/>
</dbReference>
<comment type="similarity">
    <text evidence="2">Belongs to the SNF7 family.</text>
</comment>
<keyword evidence="6" id="KW-0472">Membrane</keyword>
<feature type="compositionally biased region" description="Low complexity" evidence="7">
    <location>
        <begin position="223"/>
        <end position="249"/>
    </location>
</feature>
<dbReference type="GO" id="GO:0006900">
    <property type="term" value="P:vesicle budding from membrane"/>
    <property type="evidence" value="ECO:0007669"/>
    <property type="project" value="TreeGrafter"/>
</dbReference>
<proteinExistence type="inferred from homology"/>
<keyword evidence="3" id="KW-0813">Transport</keyword>
<evidence type="ECO:0000313" key="9">
    <source>
        <dbReference type="Proteomes" id="UP001445335"/>
    </source>
</evidence>
<reference evidence="8 9" key="1">
    <citation type="journal article" date="2024" name="Nat. Commun.">
        <title>Phylogenomics reveals the evolutionary origins of lichenization in chlorophyte algae.</title>
        <authorList>
            <person name="Puginier C."/>
            <person name="Libourel C."/>
            <person name="Otte J."/>
            <person name="Skaloud P."/>
            <person name="Haon M."/>
            <person name="Grisel S."/>
            <person name="Petersen M."/>
            <person name="Berrin J.G."/>
            <person name="Delaux P.M."/>
            <person name="Dal Grande F."/>
            <person name="Keller J."/>
        </authorList>
    </citation>
    <scope>NUCLEOTIDE SEQUENCE [LARGE SCALE GENOMIC DNA]</scope>
    <source>
        <strain evidence="8 9">SAG 245.80</strain>
    </source>
</reference>
<keyword evidence="5" id="KW-0653">Protein transport</keyword>
<dbReference type="GO" id="GO:0015031">
    <property type="term" value="P:protein transport"/>
    <property type="evidence" value="ECO:0007669"/>
    <property type="project" value="UniProtKB-KW"/>
</dbReference>
<evidence type="ECO:0000256" key="1">
    <source>
        <dbReference type="ARBA" id="ARBA00004608"/>
    </source>
</evidence>